<dbReference type="InterPro" id="IPR001761">
    <property type="entry name" value="Peripla_BP/Lac1_sug-bd_dom"/>
</dbReference>
<evidence type="ECO:0000256" key="3">
    <source>
        <dbReference type="ARBA" id="ARBA00023125"/>
    </source>
</evidence>
<dbReference type="PANTHER" id="PTHR30146">
    <property type="entry name" value="LACI-RELATED TRANSCRIPTIONAL REPRESSOR"/>
    <property type="match status" value="1"/>
</dbReference>
<dbReference type="Proteomes" id="UP001501591">
    <property type="component" value="Unassembled WGS sequence"/>
</dbReference>
<evidence type="ECO:0000256" key="4">
    <source>
        <dbReference type="ARBA" id="ARBA00023163"/>
    </source>
</evidence>
<dbReference type="SMART" id="SM00354">
    <property type="entry name" value="HTH_LACI"/>
    <property type="match status" value="1"/>
</dbReference>
<accession>A0ABP7N533</accession>
<sequence>MNPLLAERVRSAAQRLDYRPNALARNLRKRRSRVLALIISDIENPFFTAVARGVEDVAQSNGFSVFLCNADENPEKEARYLEIAAQERVAGVVLSPHSSDTDVSELISAAIPVVTIDRFLSTAVDSVVADSQSGARDATLHLLDEGWSNPACVTGPVNAITAIERASGYRAALSERGRESVTRIVHRDFRVEGGSSAALELLDSANPPDSFFSASANLTLGIISALTSAGVVIGRDVGLVSFDDAPWATLIDPPLTVVSQPAYEIGRRAAVLLMQRVVDHTGSPADAVTLETDLIVRRSSRRQR</sequence>
<dbReference type="Gene3D" id="1.10.260.40">
    <property type="entry name" value="lambda repressor-like DNA-binding domains"/>
    <property type="match status" value="1"/>
</dbReference>
<dbReference type="CDD" id="cd19977">
    <property type="entry name" value="PBP1_EndR-like"/>
    <property type="match status" value="1"/>
</dbReference>
<keyword evidence="4" id="KW-0804">Transcription</keyword>
<reference evidence="7" key="1">
    <citation type="journal article" date="2019" name="Int. J. Syst. Evol. Microbiol.">
        <title>The Global Catalogue of Microorganisms (GCM) 10K type strain sequencing project: providing services to taxonomists for standard genome sequencing and annotation.</title>
        <authorList>
            <consortium name="The Broad Institute Genomics Platform"/>
            <consortium name="The Broad Institute Genome Sequencing Center for Infectious Disease"/>
            <person name="Wu L."/>
            <person name="Ma J."/>
        </authorList>
    </citation>
    <scope>NUCLEOTIDE SEQUENCE [LARGE SCALE GENOMIC DNA]</scope>
    <source>
        <strain evidence="7">JCM 17024</strain>
    </source>
</reference>
<evidence type="ECO:0000256" key="1">
    <source>
        <dbReference type="ARBA" id="ARBA00022491"/>
    </source>
</evidence>
<dbReference type="PANTHER" id="PTHR30146:SF148">
    <property type="entry name" value="HTH-TYPE TRANSCRIPTIONAL REPRESSOR PURR-RELATED"/>
    <property type="match status" value="1"/>
</dbReference>
<organism evidence="6 7">
    <name type="scientific">Microbacterium soli</name>
    <dbReference type="NCBI Taxonomy" id="446075"/>
    <lineage>
        <taxon>Bacteria</taxon>
        <taxon>Bacillati</taxon>
        <taxon>Actinomycetota</taxon>
        <taxon>Actinomycetes</taxon>
        <taxon>Micrococcales</taxon>
        <taxon>Microbacteriaceae</taxon>
        <taxon>Microbacterium</taxon>
    </lineage>
</organism>
<dbReference type="InterPro" id="IPR028082">
    <property type="entry name" value="Peripla_BP_I"/>
</dbReference>
<dbReference type="InterPro" id="IPR010982">
    <property type="entry name" value="Lambda_DNA-bd_dom_sf"/>
</dbReference>
<proteinExistence type="predicted"/>
<evidence type="ECO:0000313" key="6">
    <source>
        <dbReference type="EMBL" id="GAA3936821.1"/>
    </source>
</evidence>
<keyword evidence="7" id="KW-1185">Reference proteome</keyword>
<dbReference type="SUPFAM" id="SSF53822">
    <property type="entry name" value="Periplasmic binding protein-like I"/>
    <property type="match status" value="1"/>
</dbReference>
<dbReference type="EMBL" id="BAABCP010000001">
    <property type="protein sequence ID" value="GAA3936821.1"/>
    <property type="molecule type" value="Genomic_DNA"/>
</dbReference>
<dbReference type="InterPro" id="IPR000843">
    <property type="entry name" value="HTH_LacI"/>
</dbReference>
<evidence type="ECO:0000256" key="2">
    <source>
        <dbReference type="ARBA" id="ARBA00023015"/>
    </source>
</evidence>
<evidence type="ECO:0000313" key="7">
    <source>
        <dbReference type="Proteomes" id="UP001501591"/>
    </source>
</evidence>
<protein>
    <submittedName>
        <fullName evidence="6">LacI family DNA-binding transcriptional regulator</fullName>
    </submittedName>
</protein>
<keyword evidence="2" id="KW-0805">Transcription regulation</keyword>
<comment type="caution">
    <text evidence="6">The sequence shown here is derived from an EMBL/GenBank/DDBJ whole genome shotgun (WGS) entry which is preliminary data.</text>
</comment>
<keyword evidence="3 6" id="KW-0238">DNA-binding</keyword>
<dbReference type="GO" id="GO:0003677">
    <property type="term" value="F:DNA binding"/>
    <property type="evidence" value="ECO:0007669"/>
    <property type="project" value="UniProtKB-KW"/>
</dbReference>
<keyword evidence="1" id="KW-0678">Repressor</keyword>
<evidence type="ECO:0000259" key="5">
    <source>
        <dbReference type="PROSITE" id="PS50932"/>
    </source>
</evidence>
<gene>
    <name evidence="6" type="ORF">GCM10022383_13850</name>
</gene>
<dbReference type="PROSITE" id="PS50932">
    <property type="entry name" value="HTH_LACI_2"/>
    <property type="match status" value="1"/>
</dbReference>
<dbReference type="Pfam" id="PF00532">
    <property type="entry name" value="Peripla_BP_1"/>
    <property type="match status" value="1"/>
</dbReference>
<name>A0ABP7N533_9MICO</name>
<feature type="domain" description="HTH lacI-type" evidence="5">
    <location>
        <begin position="1"/>
        <end position="29"/>
    </location>
</feature>
<dbReference type="Gene3D" id="3.40.50.2300">
    <property type="match status" value="2"/>
</dbReference>